<dbReference type="InterPro" id="IPR051677">
    <property type="entry name" value="AfsR-DnrI-RedD_regulator"/>
</dbReference>
<name>A0A371QBG0_STRIH</name>
<dbReference type="GO" id="GO:0003677">
    <property type="term" value="F:DNA binding"/>
    <property type="evidence" value="ECO:0007669"/>
    <property type="project" value="TreeGrafter"/>
</dbReference>
<dbReference type="Pfam" id="PF03704">
    <property type="entry name" value="BTAD"/>
    <property type="match status" value="1"/>
</dbReference>
<evidence type="ECO:0000313" key="6">
    <source>
        <dbReference type="Proteomes" id="UP000262477"/>
    </source>
</evidence>
<dbReference type="AlphaFoldDB" id="A0A371QBG0"/>
<keyword evidence="6" id="KW-1185">Reference proteome</keyword>
<proteinExistence type="predicted"/>
<dbReference type="EMBL" id="QUAC01000011">
    <property type="protein sequence ID" value="REK92005.1"/>
    <property type="molecule type" value="Genomic_DNA"/>
</dbReference>
<keyword evidence="2" id="KW-0805">Transcription regulation</keyword>
<keyword evidence="3" id="KW-0804">Transcription</keyword>
<dbReference type="Proteomes" id="UP000262477">
    <property type="component" value="Unassembled WGS sequence"/>
</dbReference>
<dbReference type="InterPro" id="IPR011990">
    <property type="entry name" value="TPR-like_helical_dom_sf"/>
</dbReference>
<evidence type="ECO:0000256" key="3">
    <source>
        <dbReference type="ARBA" id="ARBA00023163"/>
    </source>
</evidence>
<dbReference type="GO" id="GO:0000160">
    <property type="term" value="P:phosphorelay signal transduction system"/>
    <property type="evidence" value="ECO:0007669"/>
    <property type="project" value="UniProtKB-KW"/>
</dbReference>
<dbReference type="InterPro" id="IPR005158">
    <property type="entry name" value="BTAD"/>
</dbReference>
<keyword evidence="1" id="KW-0902">Two-component regulatory system</keyword>
<comment type="caution">
    <text evidence="5">The sequence shown here is derived from an EMBL/GenBank/DDBJ whole genome shotgun (WGS) entry which is preliminary data.</text>
</comment>
<evidence type="ECO:0000256" key="1">
    <source>
        <dbReference type="ARBA" id="ARBA00023012"/>
    </source>
</evidence>
<dbReference type="SUPFAM" id="SSF48452">
    <property type="entry name" value="TPR-like"/>
    <property type="match status" value="1"/>
</dbReference>
<evidence type="ECO:0000313" key="5">
    <source>
        <dbReference type="EMBL" id="REK92005.1"/>
    </source>
</evidence>
<dbReference type="GO" id="GO:0006355">
    <property type="term" value="P:regulation of DNA-templated transcription"/>
    <property type="evidence" value="ECO:0007669"/>
    <property type="project" value="TreeGrafter"/>
</dbReference>
<reference evidence="5 6" key="1">
    <citation type="submission" date="2018-08" db="EMBL/GenBank/DDBJ databases">
        <title>Streptomyces NEAU-D10 sp. nov., a novel Actinomycete isolated from soil.</title>
        <authorList>
            <person name="Jin L."/>
        </authorList>
    </citation>
    <scope>NUCLEOTIDE SEQUENCE [LARGE SCALE GENOMIC DNA]</scope>
    <source>
        <strain evidence="5 6">NEAU-D10</strain>
    </source>
</reference>
<dbReference type="Gene3D" id="1.10.10.10">
    <property type="entry name" value="Winged helix-like DNA-binding domain superfamily/Winged helix DNA-binding domain"/>
    <property type="match status" value="1"/>
</dbReference>
<gene>
    <name evidence="5" type="ORF">DY245_01535</name>
</gene>
<feature type="domain" description="Bacterial transcriptional activator" evidence="4">
    <location>
        <begin position="109"/>
        <end position="250"/>
    </location>
</feature>
<organism evidence="5 6">
    <name type="scientific">Streptomyces inhibens</name>
    <dbReference type="NCBI Taxonomy" id="2293571"/>
    <lineage>
        <taxon>Bacteria</taxon>
        <taxon>Bacillati</taxon>
        <taxon>Actinomycetota</taxon>
        <taxon>Actinomycetes</taxon>
        <taxon>Kitasatosporales</taxon>
        <taxon>Streptomycetaceae</taxon>
        <taxon>Streptomyces</taxon>
    </lineage>
</organism>
<accession>A0A371QBG0</accession>
<evidence type="ECO:0000259" key="4">
    <source>
        <dbReference type="SMART" id="SM01043"/>
    </source>
</evidence>
<protein>
    <submittedName>
        <fullName evidence="5">SARP family transcriptional regulator</fullName>
    </submittedName>
</protein>
<evidence type="ECO:0000256" key="2">
    <source>
        <dbReference type="ARBA" id="ARBA00023015"/>
    </source>
</evidence>
<dbReference type="InterPro" id="IPR036388">
    <property type="entry name" value="WH-like_DNA-bd_sf"/>
</dbReference>
<dbReference type="PANTHER" id="PTHR35807:SF1">
    <property type="entry name" value="TRANSCRIPTIONAL REGULATOR REDD"/>
    <property type="match status" value="1"/>
</dbReference>
<sequence length="256" mass="28082">MSSNDFIFSWLPASSWPSVHIALLGGFDLVVGDVPVTVPVGSKRLLAFIALNGRAAAPRSLVAGSLWPEASEQCAYANLRSALSRLRGIGRKALEVCPTEVRLAREVTVDLYRARSLAQRILDPHVPAEDLRLNAATVDQLSDDLLPGWYDEWALPEAEQWQQLRLHALESLAGAFIDAKQFAGAVAAAHAAVQANPLRESSQALLIRAYLAEGNPSEALDGFERYAHRLRDELGLRPTPRLRQLVDGLQWPHSSR</sequence>
<dbReference type="SMART" id="SM01043">
    <property type="entry name" value="BTAD"/>
    <property type="match status" value="1"/>
</dbReference>
<dbReference type="Gene3D" id="1.25.40.10">
    <property type="entry name" value="Tetratricopeptide repeat domain"/>
    <property type="match status" value="1"/>
</dbReference>
<dbReference type="PANTHER" id="PTHR35807">
    <property type="entry name" value="TRANSCRIPTIONAL REGULATOR REDD-RELATED"/>
    <property type="match status" value="1"/>
</dbReference>
<dbReference type="OrthoDB" id="5509004at2"/>